<dbReference type="PROSITE" id="PS51078">
    <property type="entry name" value="ICLR_ED"/>
    <property type="match status" value="1"/>
</dbReference>
<dbReference type="RefSeq" id="WP_115434683.1">
    <property type="nucleotide sequence ID" value="NZ_CP031337.1"/>
</dbReference>
<dbReference type="PANTHER" id="PTHR30136">
    <property type="entry name" value="HELIX-TURN-HELIX TRANSCRIPTIONAL REGULATOR, ICLR FAMILY"/>
    <property type="match status" value="1"/>
</dbReference>
<gene>
    <name evidence="7" type="ORF">DWG20_15755</name>
</gene>
<dbReference type="AlphaFoldDB" id="A0A345YA04"/>
<dbReference type="OrthoDB" id="13103at2"/>
<evidence type="ECO:0000259" key="6">
    <source>
        <dbReference type="PROSITE" id="PS51078"/>
    </source>
</evidence>
<accession>A0A345YA04</accession>
<evidence type="ECO:0000256" key="1">
    <source>
        <dbReference type="ARBA" id="ARBA00023015"/>
    </source>
</evidence>
<proteinExistence type="predicted"/>
<dbReference type="SMART" id="SM00346">
    <property type="entry name" value="HTH_ICLR"/>
    <property type="match status" value="1"/>
</dbReference>
<reference evidence="7 8" key="1">
    <citation type="submission" date="2018-07" db="EMBL/GenBank/DDBJ databases">
        <title>Crenobacter cavernae sp. nov., isolated from a karst cave.</title>
        <authorList>
            <person name="Zhu H."/>
        </authorList>
    </citation>
    <scope>NUCLEOTIDE SEQUENCE [LARGE SCALE GENOMIC DNA]</scope>
    <source>
        <strain evidence="7 8">K1W11S-77</strain>
    </source>
</reference>
<dbReference type="Pfam" id="PF09339">
    <property type="entry name" value="HTH_IclR"/>
    <property type="match status" value="1"/>
</dbReference>
<keyword evidence="4" id="KW-0175">Coiled coil</keyword>
<dbReference type="PROSITE" id="PS51077">
    <property type="entry name" value="HTH_ICLR"/>
    <property type="match status" value="1"/>
</dbReference>
<keyword evidence="1" id="KW-0805">Transcription regulation</keyword>
<feature type="domain" description="IclR-ED" evidence="6">
    <location>
        <begin position="93"/>
        <end position="277"/>
    </location>
</feature>
<keyword evidence="2" id="KW-0238">DNA-binding</keyword>
<evidence type="ECO:0000256" key="3">
    <source>
        <dbReference type="ARBA" id="ARBA00023163"/>
    </source>
</evidence>
<dbReference type="InterPro" id="IPR029016">
    <property type="entry name" value="GAF-like_dom_sf"/>
</dbReference>
<dbReference type="GO" id="GO:0045892">
    <property type="term" value="P:negative regulation of DNA-templated transcription"/>
    <property type="evidence" value="ECO:0007669"/>
    <property type="project" value="TreeGrafter"/>
</dbReference>
<evidence type="ECO:0000313" key="8">
    <source>
        <dbReference type="Proteomes" id="UP000254537"/>
    </source>
</evidence>
<dbReference type="InterPro" id="IPR036390">
    <property type="entry name" value="WH_DNA-bd_sf"/>
</dbReference>
<keyword evidence="3" id="KW-0804">Transcription</keyword>
<protein>
    <submittedName>
        <fullName evidence="7">IclR family transcriptional regulator</fullName>
    </submittedName>
</protein>
<dbReference type="PANTHER" id="PTHR30136:SF24">
    <property type="entry name" value="HTH-TYPE TRANSCRIPTIONAL REPRESSOR ALLR"/>
    <property type="match status" value="1"/>
</dbReference>
<evidence type="ECO:0000313" key="7">
    <source>
        <dbReference type="EMBL" id="AXK40756.1"/>
    </source>
</evidence>
<name>A0A345YA04_9NEIS</name>
<dbReference type="InterPro" id="IPR005471">
    <property type="entry name" value="Tscrpt_reg_IclR_N"/>
</dbReference>
<dbReference type="GO" id="GO:0003700">
    <property type="term" value="F:DNA-binding transcription factor activity"/>
    <property type="evidence" value="ECO:0007669"/>
    <property type="project" value="TreeGrafter"/>
</dbReference>
<dbReference type="InterPro" id="IPR014757">
    <property type="entry name" value="Tscrpt_reg_IclR_C"/>
</dbReference>
<dbReference type="EMBL" id="CP031337">
    <property type="protein sequence ID" value="AXK40756.1"/>
    <property type="molecule type" value="Genomic_DNA"/>
</dbReference>
<dbReference type="InterPro" id="IPR050707">
    <property type="entry name" value="HTH_MetabolicPath_Reg"/>
</dbReference>
<evidence type="ECO:0000256" key="4">
    <source>
        <dbReference type="SAM" id="Coils"/>
    </source>
</evidence>
<sequence>MNDTRTKGDAKLDGDTPTLRLFGLLEVIAEKDQFFTLQGLVDETGLPKPTLHRMLQQLEAAGMLQRDGAGRHYSTGVRLQRDGAGRHYSTGVRLRRLAENLLLNNTAHGARHAVLRQLVEEVGESCNLTAFSGSEVLYLDRVETAAPLRFYLHPGSRVPAHCSATGKLFLAQLSPAQRRRLLAHVPLARYTENTLTDLERLEAEIERVKRAGYALDDEEFLPGLLCVGVLVPAPDGGKSNLGVALQAPIMRLTPDKAVHFLPALQRAAAALAAIEAEAAAGRDDEEETE</sequence>
<dbReference type="SUPFAM" id="SSF46785">
    <property type="entry name" value="Winged helix' DNA-binding domain"/>
    <property type="match status" value="1"/>
</dbReference>
<dbReference type="KEGG" id="ccah:DWG20_15755"/>
<evidence type="ECO:0000259" key="5">
    <source>
        <dbReference type="PROSITE" id="PS51077"/>
    </source>
</evidence>
<dbReference type="GO" id="GO:0003677">
    <property type="term" value="F:DNA binding"/>
    <property type="evidence" value="ECO:0007669"/>
    <property type="project" value="UniProtKB-KW"/>
</dbReference>
<evidence type="ECO:0000256" key="2">
    <source>
        <dbReference type="ARBA" id="ARBA00023125"/>
    </source>
</evidence>
<dbReference type="Gene3D" id="1.10.10.10">
    <property type="entry name" value="Winged helix-like DNA-binding domain superfamily/Winged helix DNA-binding domain"/>
    <property type="match status" value="1"/>
</dbReference>
<dbReference type="Proteomes" id="UP000254537">
    <property type="component" value="Chromosome"/>
</dbReference>
<dbReference type="Pfam" id="PF01614">
    <property type="entry name" value="IclR_C"/>
    <property type="match status" value="1"/>
</dbReference>
<feature type="coiled-coil region" evidence="4">
    <location>
        <begin position="191"/>
        <end position="218"/>
    </location>
</feature>
<dbReference type="InterPro" id="IPR036388">
    <property type="entry name" value="WH-like_DNA-bd_sf"/>
</dbReference>
<organism evidence="7 8">
    <name type="scientific">Crenobacter cavernae</name>
    <dbReference type="NCBI Taxonomy" id="2290923"/>
    <lineage>
        <taxon>Bacteria</taxon>
        <taxon>Pseudomonadati</taxon>
        <taxon>Pseudomonadota</taxon>
        <taxon>Betaproteobacteria</taxon>
        <taxon>Neisseriales</taxon>
        <taxon>Neisseriaceae</taxon>
        <taxon>Crenobacter</taxon>
    </lineage>
</organism>
<dbReference type="Gene3D" id="3.30.450.40">
    <property type="match status" value="1"/>
</dbReference>
<feature type="domain" description="HTH iclR-type" evidence="5">
    <location>
        <begin position="15"/>
        <end position="77"/>
    </location>
</feature>
<dbReference type="SUPFAM" id="SSF55781">
    <property type="entry name" value="GAF domain-like"/>
    <property type="match status" value="1"/>
</dbReference>